<evidence type="ECO:0000313" key="3">
    <source>
        <dbReference type="Proteomes" id="UP000494106"/>
    </source>
</evidence>
<evidence type="ECO:0000313" key="2">
    <source>
        <dbReference type="EMBL" id="CAB3237931.1"/>
    </source>
</evidence>
<protein>
    <submittedName>
        <fullName evidence="2">Uncharacterized protein</fullName>
    </submittedName>
</protein>
<keyword evidence="1" id="KW-0812">Transmembrane</keyword>
<evidence type="ECO:0000256" key="1">
    <source>
        <dbReference type="SAM" id="Phobius"/>
    </source>
</evidence>
<keyword evidence="1" id="KW-0472">Membrane</keyword>
<feature type="transmembrane region" description="Helical" evidence="1">
    <location>
        <begin position="20"/>
        <end position="38"/>
    </location>
</feature>
<dbReference type="Proteomes" id="UP000494106">
    <property type="component" value="Unassembled WGS sequence"/>
</dbReference>
<gene>
    <name evidence="2" type="ORF">APLA_LOCUS7228</name>
</gene>
<reference evidence="2 3" key="1">
    <citation type="submission" date="2020-04" db="EMBL/GenBank/DDBJ databases">
        <authorList>
            <person name="Wallbank WR R."/>
            <person name="Pardo Diaz C."/>
            <person name="Kozak K."/>
            <person name="Martin S."/>
            <person name="Jiggins C."/>
            <person name="Moest M."/>
            <person name="Warren A I."/>
            <person name="Byers J.R.P. K."/>
            <person name="Montejo-Kovacevich G."/>
            <person name="Yen C E."/>
        </authorList>
    </citation>
    <scope>NUCLEOTIDE SEQUENCE [LARGE SCALE GENOMIC DNA]</scope>
</reference>
<dbReference type="EMBL" id="CADEBC010000495">
    <property type="protein sequence ID" value="CAB3237931.1"/>
    <property type="molecule type" value="Genomic_DNA"/>
</dbReference>
<keyword evidence="1" id="KW-1133">Transmembrane helix</keyword>
<proteinExistence type="predicted"/>
<comment type="caution">
    <text evidence="2">The sequence shown here is derived from an EMBL/GenBank/DDBJ whole genome shotgun (WGS) entry which is preliminary data.</text>
</comment>
<organism evidence="2 3">
    <name type="scientific">Arctia plantaginis</name>
    <name type="common">Wood tiger moth</name>
    <name type="synonym">Phalaena plantaginis</name>
    <dbReference type="NCBI Taxonomy" id="874455"/>
    <lineage>
        <taxon>Eukaryota</taxon>
        <taxon>Metazoa</taxon>
        <taxon>Ecdysozoa</taxon>
        <taxon>Arthropoda</taxon>
        <taxon>Hexapoda</taxon>
        <taxon>Insecta</taxon>
        <taxon>Pterygota</taxon>
        <taxon>Neoptera</taxon>
        <taxon>Endopterygota</taxon>
        <taxon>Lepidoptera</taxon>
        <taxon>Glossata</taxon>
        <taxon>Ditrysia</taxon>
        <taxon>Noctuoidea</taxon>
        <taxon>Erebidae</taxon>
        <taxon>Arctiinae</taxon>
        <taxon>Arctia</taxon>
    </lineage>
</organism>
<dbReference type="AlphaFoldDB" id="A0A8S0ZT31"/>
<sequence length="84" mass="9843">MDNLMARGSLKIDARVDRCYYVWCSILTQLWIFSIGIVQQLEDHRHHFHQENRHLIPLRRCSISPASSTRQIRLNTTIGRNALA</sequence>
<name>A0A8S0ZT31_ARCPL</name>
<keyword evidence="3" id="KW-1185">Reference proteome</keyword>
<accession>A0A8S0ZT31</accession>